<accession>A0A9P1IZA3</accession>
<sequence>MGKDLIMKPILKNEQDDDDCQIIGEVNVSQISKRKIDGTSNSNPEKVKRMRGNEAKDGEGSSSSQVTHYIEGLEKEVSAELKTAELPSWFKLGMWRLIEDNQRIRQKIREVLAKKNKKSG</sequence>
<dbReference type="EMBL" id="CANHGI010000005">
    <property type="protein sequence ID" value="CAI5453799.1"/>
    <property type="molecule type" value="Genomic_DNA"/>
</dbReference>
<gene>
    <name evidence="2" type="ORF">CAMP_LOCUS16436</name>
</gene>
<reference evidence="2" key="1">
    <citation type="submission" date="2022-11" db="EMBL/GenBank/DDBJ databases">
        <authorList>
            <person name="Kikuchi T."/>
        </authorList>
    </citation>
    <scope>NUCLEOTIDE SEQUENCE</scope>
    <source>
        <strain evidence="2">PS1010</strain>
    </source>
</reference>
<evidence type="ECO:0000256" key="1">
    <source>
        <dbReference type="SAM" id="MobiDB-lite"/>
    </source>
</evidence>
<name>A0A9P1IZA3_9PELO</name>
<evidence type="ECO:0000313" key="2">
    <source>
        <dbReference type="EMBL" id="CAI5453799.1"/>
    </source>
</evidence>
<evidence type="ECO:0000313" key="3">
    <source>
        <dbReference type="Proteomes" id="UP001152747"/>
    </source>
</evidence>
<dbReference type="AlphaFoldDB" id="A0A9P1IZA3"/>
<feature type="compositionally biased region" description="Basic and acidic residues" evidence="1">
    <location>
        <begin position="45"/>
        <end position="59"/>
    </location>
</feature>
<keyword evidence="3" id="KW-1185">Reference proteome</keyword>
<feature type="region of interest" description="Disordered" evidence="1">
    <location>
        <begin position="34"/>
        <end position="66"/>
    </location>
</feature>
<dbReference type="Proteomes" id="UP001152747">
    <property type="component" value="Unassembled WGS sequence"/>
</dbReference>
<proteinExistence type="predicted"/>
<protein>
    <submittedName>
        <fullName evidence="2">Uncharacterized protein</fullName>
    </submittedName>
</protein>
<comment type="caution">
    <text evidence="2">The sequence shown here is derived from an EMBL/GenBank/DDBJ whole genome shotgun (WGS) entry which is preliminary data.</text>
</comment>
<organism evidence="2 3">
    <name type="scientific">Caenorhabditis angaria</name>
    <dbReference type="NCBI Taxonomy" id="860376"/>
    <lineage>
        <taxon>Eukaryota</taxon>
        <taxon>Metazoa</taxon>
        <taxon>Ecdysozoa</taxon>
        <taxon>Nematoda</taxon>
        <taxon>Chromadorea</taxon>
        <taxon>Rhabditida</taxon>
        <taxon>Rhabditina</taxon>
        <taxon>Rhabditomorpha</taxon>
        <taxon>Rhabditoidea</taxon>
        <taxon>Rhabditidae</taxon>
        <taxon>Peloderinae</taxon>
        <taxon>Caenorhabditis</taxon>
    </lineage>
</organism>